<keyword evidence="3" id="KW-1185">Reference proteome</keyword>
<dbReference type="EMBL" id="BMFD01000005">
    <property type="protein sequence ID" value="GGC38802.1"/>
    <property type="molecule type" value="Genomic_DNA"/>
</dbReference>
<dbReference type="InterPro" id="IPR032577">
    <property type="entry name" value="DUF4920"/>
</dbReference>
<gene>
    <name evidence="2" type="ORF">GCM10010993_16990</name>
</gene>
<evidence type="ECO:0000313" key="2">
    <source>
        <dbReference type="EMBL" id="GGC38802.1"/>
    </source>
</evidence>
<feature type="chain" id="PRO_5045944032" evidence="1">
    <location>
        <begin position="22"/>
        <end position="168"/>
    </location>
</feature>
<reference evidence="3" key="1">
    <citation type="journal article" date="2019" name="Int. J. Syst. Evol. Microbiol.">
        <title>The Global Catalogue of Microorganisms (GCM) 10K type strain sequencing project: providing services to taxonomists for standard genome sequencing and annotation.</title>
        <authorList>
            <consortium name="The Broad Institute Genomics Platform"/>
            <consortium name="The Broad Institute Genome Sequencing Center for Infectious Disease"/>
            <person name="Wu L."/>
            <person name="Ma J."/>
        </authorList>
    </citation>
    <scope>NUCLEOTIDE SEQUENCE [LARGE SCALE GENOMIC DNA]</scope>
    <source>
        <strain evidence="3">CGMCC 1.12479</strain>
    </source>
</reference>
<protein>
    <submittedName>
        <fullName evidence="2">DUF4920 domain-containing protein</fullName>
    </submittedName>
</protein>
<proteinExistence type="predicted"/>
<keyword evidence="1" id="KW-0732">Signal</keyword>
<evidence type="ECO:0000313" key="3">
    <source>
        <dbReference type="Proteomes" id="UP000635885"/>
    </source>
</evidence>
<accession>A0ABQ1MDL9</accession>
<organism evidence="2 3">
    <name type="scientific">Belliella aquatica</name>
    <dbReference type="NCBI Taxonomy" id="1323734"/>
    <lineage>
        <taxon>Bacteria</taxon>
        <taxon>Pseudomonadati</taxon>
        <taxon>Bacteroidota</taxon>
        <taxon>Cytophagia</taxon>
        <taxon>Cytophagales</taxon>
        <taxon>Cyclobacteriaceae</taxon>
        <taxon>Belliella</taxon>
    </lineage>
</organism>
<dbReference type="PROSITE" id="PS51257">
    <property type="entry name" value="PROKAR_LIPOPROTEIN"/>
    <property type="match status" value="1"/>
</dbReference>
<dbReference type="Proteomes" id="UP000635885">
    <property type="component" value="Unassembled WGS sequence"/>
</dbReference>
<dbReference type="Pfam" id="PF16267">
    <property type="entry name" value="DUF4920"/>
    <property type="match status" value="1"/>
</dbReference>
<evidence type="ECO:0000256" key="1">
    <source>
        <dbReference type="SAM" id="SignalP"/>
    </source>
</evidence>
<sequence>MMKSKFLLVLILPLFFACNNATEVKTENTEEETTAQVPGNYGAIVEEMEIMTISQLYDELASKGEFEGKVIGQIKEVCSKKGCWMTLELPNGESMRVTFKDYGFFVPLTSQGYPVIIEGSATKTETDVATLKHYAEDAGKTKEEIDAITAPKLEYAFEAVGVIIKENA</sequence>
<name>A0ABQ1MDL9_9BACT</name>
<comment type="caution">
    <text evidence="2">The sequence shown here is derived from an EMBL/GenBank/DDBJ whole genome shotgun (WGS) entry which is preliminary data.</text>
</comment>
<feature type="signal peptide" evidence="1">
    <location>
        <begin position="1"/>
        <end position="21"/>
    </location>
</feature>